<dbReference type="Gene3D" id="2.40.50.1020">
    <property type="entry name" value="LytTr DNA-binding domain"/>
    <property type="match status" value="1"/>
</dbReference>
<dbReference type="Proteomes" id="UP000245379">
    <property type="component" value="Unassembled WGS sequence"/>
</dbReference>
<dbReference type="InterPro" id="IPR007492">
    <property type="entry name" value="LytTR_DNA-bd_dom"/>
</dbReference>
<dbReference type="SMART" id="SM00850">
    <property type="entry name" value="LytTR"/>
    <property type="match status" value="1"/>
</dbReference>
<dbReference type="EMBL" id="QGNZ01000004">
    <property type="protein sequence ID" value="PWS26501.1"/>
    <property type="molecule type" value="Genomic_DNA"/>
</dbReference>
<gene>
    <name evidence="4" type="ORF">DHW03_17130</name>
</gene>
<dbReference type="AlphaFoldDB" id="A0A317EI61"/>
<organism evidence="4 5">
    <name type="scientific">Pedobacter yonginense</name>
    <dbReference type="NCBI Taxonomy" id="651869"/>
    <lineage>
        <taxon>Bacteria</taxon>
        <taxon>Pseudomonadati</taxon>
        <taxon>Bacteroidota</taxon>
        <taxon>Sphingobacteriia</taxon>
        <taxon>Sphingobacteriales</taxon>
        <taxon>Sphingobacteriaceae</taxon>
        <taxon>Pedobacter</taxon>
    </lineage>
</organism>
<dbReference type="OrthoDB" id="755985at2"/>
<keyword evidence="5" id="KW-1185">Reference proteome</keyword>
<evidence type="ECO:0008006" key="6">
    <source>
        <dbReference type="Google" id="ProtNLM"/>
    </source>
</evidence>
<evidence type="ECO:0000313" key="4">
    <source>
        <dbReference type="EMBL" id="PWS26501.1"/>
    </source>
</evidence>
<dbReference type="PANTHER" id="PTHR37299">
    <property type="entry name" value="TRANSCRIPTIONAL REGULATOR-RELATED"/>
    <property type="match status" value="1"/>
</dbReference>
<comment type="caution">
    <text evidence="4">The sequence shown here is derived from an EMBL/GenBank/DDBJ whole genome shotgun (WGS) entry which is preliminary data.</text>
</comment>
<keyword evidence="1" id="KW-0597">Phosphoprotein</keyword>
<dbReference type="Pfam" id="PF04397">
    <property type="entry name" value="LytTR"/>
    <property type="match status" value="1"/>
</dbReference>
<dbReference type="GO" id="GO:0000156">
    <property type="term" value="F:phosphorelay response regulator activity"/>
    <property type="evidence" value="ECO:0007669"/>
    <property type="project" value="InterPro"/>
</dbReference>
<accession>A0A317EI61</accession>
<evidence type="ECO:0000256" key="1">
    <source>
        <dbReference type="PROSITE-ProRule" id="PRU00169"/>
    </source>
</evidence>
<dbReference type="SMART" id="SM00448">
    <property type="entry name" value="REC"/>
    <property type="match status" value="1"/>
</dbReference>
<proteinExistence type="predicted"/>
<dbReference type="Pfam" id="PF00072">
    <property type="entry name" value="Response_reg"/>
    <property type="match status" value="1"/>
</dbReference>
<dbReference type="RefSeq" id="WP_109927064.1">
    <property type="nucleotide sequence ID" value="NZ_QGNZ01000004.1"/>
</dbReference>
<dbReference type="SUPFAM" id="SSF52172">
    <property type="entry name" value="CheY-like"/>
    <property type="match status" value="1"/>
</dbReference>
<dbReference type="InterPro" id="IPR046947">
    <property type="entry name" value="LytR-like"/>
</dbReference>
<name>A0A317EI61_9SPHI</name>
<evidence type="ECO:0000313" key="5">
    <source>
        <dbReference type="Proteomes" id="UP000245379"/>
    </source>
</evidence>
<reference evidence="4 5" key="1">
    <citation type="submission" date="2018-05" db="EMBL/GenBank/DDBJ databases">
        <title>Pedobacter paludis sp. nov., isolated from wetland soil.</title>
        <authorList>
            <person name="Zhang Y."/>
            <person name="Wang G."/>
        </authorList>
    </citation>
    <scope>NUCLEOTIDE SEQUENCE [LARGE SCALE GENOMIC DNA]</scope>
    <source>
        <strain evidence="4 5">KCTC22721</strain>
    </source>
</reference>
<dbReference type="InterPro" id="IPR011006">
    <property type="entry name" value="CheY-like_superfamily"/>
</dbReference>
<dbReference type="PANTHER" id="PTHR37299:SF1">
    <property type="entry name" value="STAGE 0 SPORULATION PROTEIN A HOMOLOG"/>
    <property type="match status" value="1"/>
</dbReference>
<protein>
    <recommendedName>
        <fullName evidence="6">DNA-binding response regulator</fullName>
    </recommendedName>
</protein>
<feature type="domain" description="HTH LytTR-type" evidence="3">
    <location>
        <begin position="129"/>
        <end position="227"/>
    </location>
</feature>
<dbReference type="PROSITE" id="PS50930">
    <property type="entry name" value="HTH_LYTTR"/>
    <property type="match status" value="1"/>
</dbReference>
<dbReference type="PROSITE" id="PS50110">
    <property type="entry name" value="RESPONSE_REGULATORY"/>
    <property type="match status" value="1"/>
</dbReference>
<evidence type="ECO:0000259" key="2">
    <source>
        <dbReference type="PROSITE" id="PS50110"/>
    </source>
</evidence>
<dbReference type="GO" id="GO:0003677">
    <property type="term" value="F:DNA binding"/>
    <property type="evidence" value="ECO:0007669"/>
    <property type="project" value="InterPro"/>
</dbReference>
<dbReference type="Gene3D" id="3.40.50.2300">
    <property type="match status" value="1"/>
</dbReference>
<feature type="modified residue" description="4-aspartylphosphate" evidence="1">
    <location>
        <position position="57"/>
    </location>
</feature>
<sequence>MTFSCIVIDDDLVAVEQLEEFILKIPMLTLKKSYTNALLALTDIQALKEPIDFLFTDIEMPELTGFELAKQVSTKIKKLVLVSGYMNYAVDGYPINARAFLHKPFDFKKFERVVFRLINEFKSENPYVFIKSGKHSIVKMHLKDVIAVEGNGNYINIYTLDETLSIHYKLSDIEQELKPFKIFERVSKSYIISTVHIVNKKGNKILLKNGLEVLISESYREALKLEL</sequence>
<dbReference type="InterPro" id="IPR001789">
    <property type="entry name" value="Sig_transdc_resp-reg_receiver"/>
</dbReference>
<evidence type="ECO:0000259" key="3">
    <source>
        <dbReference type="PROSITE" id="PS50930"/>
    </source>
</evidence>
<feature type="domain" description="Response regulatory" evidence="2">
    <location>
        <begin position="4"/>
        <end position="118"/>
    </location>
</feature>